<protein>
    <submittedName>
        <fullName evidence="2">Uncharacterized protein</fullName>
    </submittedName>
</protein>
<sequence length="532" mass="58827">MFWKPNWESETAEGMRAKVAQALAAAPNGWVVDGNFGKRIGGLVEDPSTDEIWLDPPLLLYIPRLIVRTFARMLGLVPPCREGCNETLSTFFSRENIVLWSIQNHGVARRREGARFEKIGLGIGTDVEGRKMRRIGGWGSELTAWMESIRAMIRSQLRHYASEADLLARPRSLNREWRGAKTALPKYDSLPRLRLLPIGQRPIFTCPSPQCGLTHFFADLPLCPWCRGSSDGARRAYQLTTPRSRTRSEMAVRWRVEDSNDGESSSSNKLGSPDEKYRRRQTISIVPPLPSLPTSEARRSHHRSRSTPANQLRPKRQPIYTFIRGSSGWQSPRSLSPPPSSRAPSSLASAHVSSGSVLGASAPASVESHSVSLPSTPISESGRPWLQASNDKRMLLFQQEELSGFSSLLPITKDYANHELLLEAAELNSGLNESFSFSHFSFPPPPEPLPPLDTEEMESLRGRRGQRRGSLAGLLGSLATKHKEAERRAELATLVGGGDSEVHAGSYAGLRTLKKLVPRRWSIGGKPHSAVG</sequence>
<dbReference type="Proteomes" id="UP000815677">
    <property type="component" value="Unassembled WGS sequence"/>
</dbReference>
<dbReference type="EMBL" id="DF847781">
    <property type="protein sequence ID" value="GAT52487.1"/>
    <property type="molecule type" value="Genomic_DNA"/>
</dbReference>
<feature type="compositionally biased region" description="Basic and acidic residues" evidence="1">
    <location>
        <begin position="246"/>
        <end position="258"/>
    </location>
</feature>
<accession>A0ABQ0LN35</accession>
<evidence type="ECO:0000256" key="1">
    <source>
        <dbReference type="SAM" id="MobiDB-lite"/>
    </source>
</evidence>
<evidence type="ECO:0000313" key="3">
    <source>
        <dbReference type="Proteomes" id="UP000815677"/>
    </source>
</evidence>
<gene>
    <name evidence="2" type="ORF">MCHLO_09535</name>
</gene>
<keyword evidence="3" id="KW-1185">Reference proteome</keyword>
<evidence type="ECO:0000313" key="2">
    <source>
        <dbReference type="EMBL" id="GAT52487.1"/>
    </source>
</evidence>
<organism evidence="2 3">
    <name type="scientific">Mycena chlorophos</name>
    <name type="common">Agaric fungus</name>
    <name type="synonym">Agaricus chlorophos</name>
    <dbReference type="NCBI Taxonomy" id="658473"/>
    <lineage>
        <taxon>Eukaryota</taxon>
        <taxon>Fungi</taxon>
        <taxon>Dikarya</taxon>
        <taxon>Basidiomycota</taxon>
        <taxon>Agaricomycotina</taxon>
        <taxon>Agaricomycetes</taxon>
        <taxon>Agaricomycetidae</taxon>
        <taxon>Agaricales</taxon>
        <taxon>Marasmiineae</taxon>
        <taxon>Mycenaceae</taxon>
        <taxon>Mycena</taxon>
    </lineage>
</organism>
<reference evidence="2" key="1">
    <citation type="submission" date="2014-09" db="EMBL/GenBank/DDBJ databases">
        <title>Genome sequence of the luminous mushroom Mycena chlorophos for searching fungal bioluminescence genes.</title>
        <authorList>
            <person name="Tanaka Y."/>
            <person name="Kasuga D."/>
            <person name="Oba Y."/>
            <person name="Hase S."/>
            <person name="Sato K."/>
            <person name="Oba Y."/>
            <person name="Sakakibara Y."/>
        </authorList>
    </citation>
    <scope>NUCLEOTIDE SEQUENCE</scope>
</reference>
<name>A0ABQ0LN35_MYCCL</name>
<proteinExistence type="predicted"/>
<feature type="region of interest" description="Disordered" evidence="1">
    <location>
        <begin position="237"/>
        <end position="348"/>
    </location>
</feature>